<proteinExistence type="predicted"/>
<reference evidence="3 4" key="1">
    <citation type="submission" date="2017-09" db="EMBL/GenBank/DDBJ databases">
        <authorList>
            <consortium name="International Durum Wheat Genome Sequencing Consortium (IDWGSC)"/>
            <person name="Milanesi L."/>
        </authorList>
    </citation>
    <scope>NUCLEOTIDE SEQUENCE [LARGE SCALE GENOMIC DNA]</scope>
    <source>
        <strain evidence="4">cv. Svevo</strain>
    </source>
</reference>
<dbReference type="Gramene" id="TRITD5Av1G050300.2">
    <property type="protein sequence ID" value="TRITD5Av1G050300.2"/>
    <property type="gene ID" value="TRITD5Av1G050300"/>
</dbReference>
<evidence type="ECO:0000256" key="1">
    <source>
        <dbReference type="ARBA" id="ARBA00023002"/>
    </source>
</evidence>
<evidence type="ECO:0000313" key="3">
    <source>
        <dbReference type="EMBL" id="VAI14229.1"/>
    </source>
</evidence>
<dbReference type="EMBL" id="LT934119">
    <property type="protein sequence ID" value="VAI14229.1"/>
    <property type="molecule type" value="Genomic_DNA"/>
</dbReference>
<dbReference type="SUPFAM" id="SSF50129">
    <property type="entry name" value="GroES-like"/>
    <property type="match status" value="1"/>
</dbReference>
<accession>A0A9R0TI50</accession>
<feature type="domain" description="Oxidoreductase N-terminal" evidence="2">
    <location>
        <begin position="10"/>
        <end position="93"/>
    </location>
</feature>
<dbReference type="Proteomes" id="UP000324705">
    <property type="component" value="Chromosome 5A"/>
</dbReference>
<sequence length="120" mass="13254">MAAAEVSNKGVILKQFVTGCPTEDDLELVTGVVRLAVPPGSASVMVKNLYVSCDPYMRNRMSEHNEASYIEQFVPGECTILKKFVANIEELKEEASTDRVAIAHLKKGIPIKTFTKEEHT</sequence>
<dbReference type="AlphaFoldDB" id="A0A9R0TI50"/>
<dbReference type="GO" id="GO:0032440">
    <property type="term" value="F:2-alkenal reductase [NAD(P)H] activity"/>
    <property type="evidence" value="ECO:0007669"/>
    <property type="project" value="TreeGrafter"/>
</dbReference>
<dbReference type="PANTHER" id="PTHR43205:SF75">
    <property type="entry name" value="OS12G0226400 PROTEIN"/>
    <property type="match status" value="1"/>
</dbReference>
<dbReference type="InterPro" id="IPR045010">
    <property type="entry name" value="MDR_fam"/>
</dbReference>
<dbReference type="Gene3D" id="3.90.180.10">
    <property type="entry name" value="Medium-chain alcohol dehydrogenases, catalytic domain"/>
    <property type="match status" value="1"/>
</dbReference>
<dbReference type="InterPro" id="IPR041694">
    <property type="entry name" value="ADH_N_2"/>
</dbReference>
<keyword evidence="4" id="KW-1185">Reference proteome</keyword>
<dbReference type="PANTHER" id="PTHR43205">
    <property type="entry name" value="PROSTAGLANDIN REDUCTASE"/>
    <property type="match status" value="1"/>
</dbReference>
<gene>
    <name evidence="3" type="ORF">TRITD_5Av1G050300</name>
</gene>
<dbReference type="InterPro" id="IPR011032">
    <property type="entry name" value="GroES-like_sf"/>
</dbReference>
<keyword evidence="1" id="KW-0560">Oxidoreductase</keyword>
<dbReference type="Pfam" id="PF16884">
    <property type="entry name" value="ADH_N_2"/>
    <property type="match status" value="1"/>
</dbReference>
<evidence type="ECO:0000313" key="4">
    <source>
        <dbReference type="Proteomes" id="UP000324705"/>
    </source>
</evidence>
<name>A0A9R0TI50_TRITD</name>
<organism evidence="3 4">
    <name type="scientific">Triticum turgidum subsp. durum</name>
    <name type="common">Durum wheat</name>
    <name type="synonym">Triticum durum</name>
    <dbReference type="NCBI Taxonomy" id="4567"/>
    <lineage>
        <taxon>Eukaryota</taxon>
        <taxon>Viridiplantae</taxon>
        <taxon>Streptophyta</taxon>
        <taxon>Embryophyta</taxon>
        <taxon>Tracheophyta</taxon>
        <taxon>Spermatophyta</taxon>
        <taxon>Magnoliopsida</taxon>
        <taxon>Liliopsida</taxon>
        <taxon>Poales</taxon>
        <taxon>Poaceae</taxon>
        <taxon>BOP clade</taxon>
        <taxon>Pooideae</taxon>
        <taxon>Triticodae</taxon>
        <taxon>Triticeae</taxon>
        <taxon>Triticinae</taxon>
        <taxon>Triticum</taxon>
    </lineage>
</organism>
<evidence type="ECO:0000259" key="2">
    <source>
        <dbReference type="Pfam" id="PF16884"/>
    </source>
</evidence>
<protein>
    <recommendedName>
        <fullName evidence="2">Oxidoreductase N-terminal domain-containing protein</fullName>
    </recommendedName>
</protein>